<comment type="caution">
    <text evidence="7">The sequence shown here is derived from an EMBL/GenBank/DDBJ whole genome shotgun (WGS) entry which is preliminary data.</text>
</comment>
<dbReference type="PANTHER" id="PTHR10629:SF52">
    <property type="entry name" value="DNA (CYTOSINE-5)-METHYLTRANSFERASE 1"/>
    <property type="match status" value="1"/>
</dbReference>
<evidence type="ECO:0000256" key="1">
    <source>
        <dbReference type="ARBA" id="ARBA00011975"/>
    </source>
</evidence>
<dbReference type="Proteomes" id="UP001197247">
    <property type="component" value="Unassembled WGS sequence"/>
</dbReference>
<dbReference type="Pfam" id="PF00145">
    <property type="entry name" value="DNA_methylase"/>
    <property type="match status" value="3"/>
</dbReference>
<keyword evidence="8" id="KW-1185">Reference proteome</keyword>
<sequence>MSIQDQTATDLRAVHDLFAGAGGWEVGASYLGLDHRLGLGWEWAPLAATTARLAGLARVVADLSQMPVEAITEQLYGMFGSPPCQTFSAAGGAPGRRFMDLLLWAIREITAGRDPRRYVRTTTGDLRSVLVLEPLRWALHLRPEWMAWEQAESVLPLWEASGAALREHGYSVWTGVLQAEQFDVPQSRRRAVLLASRVRAVAAPEPVRSRYDPRNPGRLDAGLESWLTIGDVLPHRVGQTLRSNYGTGGDPAKRGLRRWDQPAATVTGKIDRFKWDGVEKVSVAEAAALQTFPATYPWHGERSGDIPQQIGDCVPPMLAAHCLAALGVGDLARARAQYLGLEAAA</sequence>
<comment type="similarity">
    <text evidence="6">Belongs to the class I-like SAM-binding methyltransferase superfamily. C5-methyltransferase family.</text>
</comment>
<dbReference type="EC" id="2.1.1.37" evidence="1"/>
<evidence type="ECO:0000256" key="2">
    <source>
        <dbReference type="ARBA" id="ARBA00022603"/>
    </source>
</evidence>
<dbReference type="InterPro" id="IPR050390">
    <property type="entry name" value="C5-Methyltransferase"/>
</dbReference>
<evidence type="ECO:0000313" key="7">
    <source>
        <dbReference type="EMBL" id="MBT0772318.1"/>
    </source>
</evidence>
<accession>A0ABS5TQI1</accession>
<dbReference type="Gene3D" id="3.90.120.10">
    <property type="entry name" value="DNA Methylase, subunit A, domain 2"/>
    <property type="match status" value="1"/>
</dbReference>
<keyword evidence="2 6" id="KW-0489">Methyltransferase</keyword>
<dbReference type="InterPro" id="IPR029063">
    <property type="entry name" value="SAM-dependent_MTases_sf"/>
</dbReference>
<evidence type="ECO:0000313" key="8">
    <source>
        <dbReference type="Proteomes" id="UP001197247"/>
    </source>
</evidence>
<dbReference type="Gene3D" id="3.40.50.150">
    <property type="entry name" value="Vaccinia Virus protein VP39"/>
    <property type="match status" value="1"/>
</dbReference>
<reference evidence="7 8" key="1">
    <citation type="submission" date="2021-05" db="EMBL/GenBank/DDBJ databases">
        <title>Kineosporia and Streptomyces sp. nov. two new marine actinobacteria isolated from Coral.</title>
        <authorList>
            <person name="Buangrab K."/>
            <person name="Sutthacheep M."/>
            <person name="Yeemin T."/>
            <person name="Harunari E."/>
            <person name="Igarashi Y."/>
            <person name="Kanchanasin P."/>
            <person name="Tanasupawat S."/>
            <person name="Phongsopitanun W."/>
        </authorList>
    </citation>
    <scope>NUCLEOTIDE SEQUENCE [LARGE SCALE GENOMIC DNA]</scope>
    <source>
        <strain evidence="7 8">J2-2</strain>
    </source>
</reference>
<evidence type="ECO:0000256" key="3">
    <source>
        <dbReference type="ARBA" id="ARBA00022679"/>
    </source>
</evidence>
<dbReference type="InterPro" id="IPR001525">
    <property type="entry name" value="C5_MeTfrase"/>
</dbReference>
<dbReference type="GO" id="GO:0008168">
    <property type="term" value="F:methyltransferase activity"/>
    <property type="evidence" value="ECO:0007669"/>
    <property type="project" value="UniProtKB-KW"/>
</dbReference>
<evidence type="ECO:0000256" key="5">
    <source>
        <dbReference type="ARBA" id="ARBA00022747"/>
    </source>
</evidence>
<organism evidence="7 8">
    <name type="scientific">Kineosporia corallincola</name>
    <dbReference type="NCBI Taxonomy" id="2835133"/>
    <lineage>
        <taxon>Bacteria</taxon>
        <taxon>Bacillati</taxon>
        <taxon>Actinomycetota</taxon>
        <taxon>Actinomycetes</taxon>
        <taxon>Kineosporiales</taxon>
        <taxon>Kineosporiaceae</taxon>
        <taxon>Kineosporia</taxon>
    </lineage>
</organism>
<dbReference type="PANTHER" id="PTHR10629">
    <property type="entry name" value="CYTOSINE-SPECIFIC METHYLTRANSFERASE"/>
    <property type="match status" value="1"/>
</dbReference>
<protein>
    <recommendedName>
        <fullName evidence="1">DNA (cytosine-5-)-methyltransferase</fullName>
        <ecNumber evidence="1">2.1.1.37</ecNumber>
    </recommendedName>
</protein>
<proteinExistence type="inferred from homology"/>
<feature type="active site" evidence="6">
    <location>
        <position position="84"/>
    </location>
</feature>
<gene>
    <name evidence="7" type="ORF">KIH74_25460</name>
</gene>
<dbReference type="PRINTS" id="PR00105">
    <property type="entry name" value="C5METTRFRASE"/>
</dbReference>
<dbReference type="RefSeq" id="WP_214158775.1">
    <property type="nucleotide sequence ID" value="NZ_JAHBAY010000012.1"/>
</dbReference>
<keyword evidence="4 6" id="KW-0949">S-adenosyl-L-methionine</keyword>
<keyword evidence="3 6" id="KW-0808">Transferase</keyword>
<dbReference type="SUPFAM" id="SSF53335">
    <property type="entry name" value="S-adenosyl-L-methionine-dependent methyltransferases"/>
    <property type="match status" value="1"/>
</dbReference>
<evidence type="ECO:0000256" key="6">
    <source>
        <dbReference type="PROSITE-ProRule" id="PRU01016"/>
    </source>
</evidence>
<dbReference type="EMBL" id="JAHBAY010000012">
    <property type="protein sequence ID" value="MBT0772318.1"/>
    <property type="molecule type" value="Genomic_DNA"/>
</dbReference>
<name>A0ABS5TQI1_9ACTN</name>
<dbReference type="PROSITE" id="PS51679">
    <property type="entry name" value="SAM_MT_C5"/>
    <property type="match status" value="1"/>
</dbReference>
<dbReference type="GO" id="GO:0032259">
    <property type="term" value="P:methylation"/>
    <property type="evidence" value="ECO:0007669"/>
    <property type="project" value="UniProtKB-KW"/>
</dbReference>
<evidence type="ECO:0000256" key="4">
    <source>
        <dbReference type="ARBA" id="ARBA00022691"/>
    </source>
</evidence>
<keyword evidence="5" id="KW-0680">Restriction system</keyword>